<protein>
    <recommendedName>
        <fullName evidence="4">Secreted protein</fullName>
    </recommendedName>
</protein>
<organism evidence="2 3">
    <name type="scientific">Flavobacterium procerum</name>
    <dbReference type="NCBI Taxonomy" id="1455569"/>
    <lineage>
        <taxon>Bacteria</taxon>
        <taxon>Pseudomonadati</taxon>
        <taxon>Bacteroidota</taxon>
        <taxon>Flavobacteriia</taxon>
        <taxon>Flavobacteriales</taxon>
        <taxon>Flavobacteriaceae</taxon>
        <taxon>Flavobacterium</taxon>
    </lineage>
</organism>
<feature type="signal peptide" evidence="1">
    <location>
        <begin position="1"/>
        <end position="24"/>
    </location>
</feature>
<gene>
    <name evidence="2" type="ORF">ACFFLS_18785</name>
</gene>
<comment type="caution">
    <text evidence="2">The sequence shown here is derived from an EMBL/GenBank/DDBJ whole genome shotgun (WGS) entry which is preliminary data.</text>
</comment>
<reference evidence="2 3" key="1">
    <citation type="submission" date="2024-09" db="EMBL/GenBank/DDBJ databases">
        <authorList>
            <person name="Sun Q."/>
            <person name="Mori K."/>
        </authorList>
    </citation>
    <scope>NUCLEOTIDE SEQUENCE [LARGE SCALE GENOMIC DNA]</scope>
    <source>
        <strain evidence="2 3">CGMCC 1.12926</strain>
    </source>
</reference>
<keyword evidence="3" id="KW-1185">Reference proteome</keyword>
<proteinExistence type="predicted"/>
<evidence type="ECO:0000256" key="1">
    <source>
        <dbReference type="SAM" id="SignalP"/>
    </source>
</evidence>
<keyword evidence="1" id="KW-0732">Signal</keyword>
<evidence type="ECO:0000313" key="2">
    <source>
        <dbReference type="EMBL" id="MFC0079101.1"/>
    </source>
</evidence>
<dbReference type="RefSeq" id="WP_379682303.1">
    <property type="nucleotide sequence ID" value="NZ_JBHLYW010000013.1"/>
</dbReference>
<evidence type="ECO:0008006" key="4">
    <source>
        <dbReference type="Google" id="ProtNLM"/>
    </source>
</evidence>
<feature type="chain" id="PRO_5047105736" description="Secreted protein" evidence="1">
    <location>
        <begin position="25"/>
        <end position="307"/>
    </location>
</feature>
<dbReference type="Proteomes" id="UP001589734">
    <property type="component" value="Unassembled WGS sequence"/>
</dbReference>
<name>A0ABV6BUI3_9FLAO</name>
<accession>A0ABV6BUI3</accession>
<evidence type="ECO:0000313" key="3">
    <source>
        <dbReference type="Proteomes" id="UP001589734"/>
    </source>
</evidence>
<sequence>MINKKFAYTGLCFFLVTIMLQAQRAENLQTILLSERTQTAPEDIFKKFRDAGMNPVNHELTKTEKEKISKAISILPPLHQKVLKDHLHSISFMDNMPNTALTSLLENSGPAKTFNITFRAGILNETISEWATWKENTCYSKAENNNYQVVIEAGEMDAIVYVLLHEATHVVDKVLNTTPPMDDTKEVWPAQTPFTVGIWHKPTEPSGDATNSLLETTRFRSGEVLPISSAPDVYKALQETPFCSLYSMASWSEDLAEMLAIYHLTQKMNQPFKIVVKQDGMDIFTYEPFTNPKVLKRQNNLAVFYES</sequence>
<dbReference type="EMBL" id="JBHLYW010000013">
    <property type="protein sequence ID" value="MFC0079101.1"/>
    <property type="molecule type" value="Genomic_DNA"/>
</dbReference>